<keyword evidence="6" id="KW-0493">Microtubule</keyword>
<dbReference type="AlphaFoldDB" id="A0A670Z2Q5"/>
<dbReference type="OMA" id="IRWEPER"/>
<dbReference type="Ensembl" id="ENSPTXT00000018756.1">
    <property type="protein sequence ID" value="ENSPTXP00000018205.1"/>
    <property type="gene ID" value="ENSPTXG00000012535.1"/>
</dbReference>
<evidence type="ECO:0000313" key="10">
    <source>
        <dbReference type="Ensembl" id="ENSPTXP00000018205.1"/>
    </source>
</evidence>
<dbReference type="Proteomes" id="UP000472273">
    <property type="component" value="Unplaced"/>
</dbReference>
<dbReference type="InterPro" id="IPR036961">
    <property type="entry name" value="Kinesin_motor_dom_sf"/>
</dbReference>
<dbReference type="PRINTS" id="PR00380">
    <property type="entry name" value="KINESINHEAVY"/>
</dbReference>
<dbReference type="PROSITE" id="PS50067">
    <property type="entry name" value="KINESIN_MOTOR_2"/>
    <property type="match status" value="1"/>
</dbReference>
<dbReference type="PROSITE" id="PS00411">
    <property type="entry name" value="KINESIN_MOTOR_1"/>
    <property type="match status" value="1"/>
</dbReference>
<dbReference type="GO" id="GO:0005874">
    <property type="term" value="C:microtubule"/>
    <property type="evidence" value="ECO:0007669"/>
    <property type="project" value="UniProtKB-KW"/>
</dbReference>
<feature type="region of interest" description="Disordered" evidence="7">
    <location>
        <begin position="490"/>
        <end position="540"/>
    </location>
</feature>
<keyword evidence="4" id="KW-0206">Cytoskeleton</keyword>
<comment type="similarity">
    <text evidence="5 6">Belongs to the TRAFAC class myosin-kinesin ATPase superfamily. Kinesin family.</text>
</comment>
<dbReference type="GeneTree" id="ENSGT00940000154022"/>
<keyword evidence="5 6" id="KW-0505">Motor protein</keyword>
<dbReference type="InterPro" id="IPR027417">
    <property type="entry name" value="P-loop_NTPase"/>
</dbReference>
<dbReference type="PANTHER" id="PTHR47972:SF43">
    <property type="entry name" value="KINESIN-LIKE PROTEIN"/>
    <property type="match status" value="1"/>
</dbReference>
<feature type="binding site" evidence="5">
    <location>
        <begin position="274"/>
        <end position="281"/>
    </location>
    <ligand>
        <name>ATP</name>
        <dbReference type="ChEBI" id="CHEBI:30616"/>
    </ligand>
</feature>
<evidence type="ECO:0000256" key="1">
    <source>
        <dbReference type="ARBA" id="ARBA00004245"/>
    </source>
</evidence>
<evidence type="ECO:0000256" key="8">
    <source>
        <dbReference type="SAM" id="SignalP"/>
    </source>
</evidence>
<feature type="signal peptide" evidence="8">
    <location>
        <begin position="1"/>
        <end position="21"/>
    </location>
</feature>
<dbReference type="Pfam" id="PF00225">
    <property type="entry name" value="Kinesin"/>
    <property type="match status" value="1"/>
</dbReference>
<feature type="domain" description="Kinesin motor" evidence="9">
    <location>
        <begin position="195"/>
        <end position="484"/>
    </location>
</feature>
<keyword evidence="4" id="KW-0963">Cytoplasm</keyword>
<keyword evidence="8" id="KW-0732">Signal</keyword>
<feature type="compositionally biased region" description="Gly residues" evidence="7">
    <location>
        <begin position="47"/>
        <end position="57"/>
    </location>
</feature>
<evidence type="ECO:0000256" key="7">
    <source>
        <dbReference type="SAM" id="MobiDB-lite"/>
    </source>
</evidence>
<evidence type="ECO:0000256" key="3">
    <source>
        <dbReference type="ARBA" id="ARBA00022840"/>
    </source>
</evidence>
<evidence type="ECO:0000256" key="6">
    <source>
        <dbReference type="RuleBase" id="RU000394"/>
    </source>
</evidence>
<dbReference type="GO" id="GO:0007018">
    <property type="term" value="P:microtubule-based movement"/>
    <property type="evidence" value="ECO:0007669"/>
    <property type="project" value="InterPro"/>
</dbReference>
<evidence type="ECO:0000256" key="4">
    <source>
        <dbReference type="ARBA" id="ARBA00023212"/>
    </source>
</evidence>
<reference evidence="10" key="2">
    <citation type="submission" date="2025-09" db="UniProtKB">
        <authorList>
            <consortium name="Ensembl"/>
        </authorList>
    </citation>
    <scope>IDENTIFICATION</scope>
</reference>
<sequence length="540" mass="57997">MYAFYSLLVLVFYALFKKGDAEGQAEAGKRGRRPRRLPEVRDAPPAGGSGGGAGGGLFQRHGMLSSGGLTELLFGPPQGVTDSEKRIHNLTVENEGLKHSLQLSQGLLAQAAAISAQPSALMATVSPRPAPCLLRASPAPQIQPCGGGGGKVRESCTCHRQPKVQGGSIGGGSFLCGGIRWEPERPLPPPHPSGNIRVLCRLKPLTGEKEQPQQPSPGVPGDGCLTASYKGTEHHFKLDKVFPPCATQEEVFLEIEPVVLSCLQGYNVCIFAYGQTGSGKTYTMEGVPGNPGINQRALRALQQEMEAKKAQSWTFSVHLTMVEIYNEAIRRELHLSATAPLSNSVHLYLSQILQLGKRNRTTFSTHMNAHSSRSHALLTLTLTGKLNLVDLAGSERVWKSGAQGERLKEAQSINRSLLALGEVIQALRTKQAHVPFRNSRLTYLLQDSLGKGSKTVMMVQICPLEKNVGESICSLKFAQRVCQVELGPASRRVKAPGPARGTRGPPPPRSSGRSPPLGEGPGRWAALANRPCQGSLEMHI</sequence>
<comment type="subcellular location">
    <subcellularLocation>
        <location evidence="1">Cytoplasm</location>
        <location evidence="1">Cytoskeleton</location>
    </subcellularLocation>
</comment>
<dbReference type="InterPro" id="IPR019821">
    <property type="entry name" value="Kinesin_motor_CS"/>
</dbReference>
<organism evidence="10 11">
    <name type="scientific">Pseudonaja textilis</name>
    <name type="common">Eastern brown snake</name>
    <dbReference type="NCBI Taxonomy" id="8673"/>
    <lineage>
        <taxon>Eukaryota</taxon>
        <taxon>Metazoa</taxon>
        <taxon>Chordata</taxon>
        <taxon>Craniata</taxon>
        <taxon>Vertebrata</taxon>
        <taxon>Euteleostomi</taxon>
        <taxon>Lepidosauria</taxon>
        <taxon>Squamata</taxon>
        <taxon>Bifurcata</taxon>
        <taxon>Unidentata</taxon>
        <taxon>Episquamata</taxon>
        <taxon>Toxicofera</taxon>
        <taxon>Serpentes</taxon>
        <taxon>Colubroidea</taxon>
        <taxon>Elapidae</taxon>
        <taxon>Hydrophiinae</taxon>
        <taxon>Pseudonaja</taxon>
    </lineage>
</organism>
<proteinExistence type="inferred from homology"/>
<dbReference type="InterPro" id="IPR027640">
    <property type="entry name" value="Kinesin-like_fam"/>
</dbReference>
<accession>A0A670Z2Q5</accession>
<reference evidence="10" key="1">
    <citation type="submission" date="2025-08" db="UniProtKB">
        <authorList>
            <consortium name="Ensembl"/>
        </authorList>
    </citation>
    <scope>IDENTIFICATION</scope>
</reference>
<name>A0A670Z2Q5_PSETE</name>
<evidence type="ECO:0000259" key="9">
    <source>
        <dbReference type="PROSITE" id="PS50067"/>
    </source>
</evidence>
<keyword evidence="11" id="KW-1185">Reference proteome</keyword>
<dbReference type="Gene3D" id="3.40.850.10">
    <property type="entry name" value="Kinesin motor domain"/>
    <property type="match status" value="2"/>
</dbReference>
<evidence type="ECO:0000313" key="11">
    <source>
        <dbReference type="Proteomes" id="UP000472273"/>
    </source>
</evidence>
<dbReference type="PANTHER" id="PTHR47972">
    <property type="entry name" value="KINESIN-LIKE PROTEIN KLP-3"/>
    <property type="match status" value="1"/>
</dbReference>
<feature type="region of interest" description="Disordered" evidence="7">
    <location>
        <begin position="23"/>
        <end position="57"/>
    </location>
</feature>
<dbReference type="GO" id="GO:0008017">
    <property type="term" value="F:microtubule binding"/>
    <property type="evidence" value="ECO:0007669"/>
    <property type="project" value="InterPro"/>
</dbReference>
<keyword evidence="3 5" id="KW-0067">ATP-binding</keyword>
<feature type="chain" id="PRO_5025388477" description="Kinesin-like protein" evidence="8">
    <location>
        <begin position="22"/>
        <end position="540"/>
    </location>
</feature>
<dbReference type="SMART" id="SM00129">
    <property type="entry name" value="KISc"/>
    <property type="match status" value="1"/>
</dbReference>
<keyword evidence="2 5" id="KW-0547">Nucleotide-binding</keyword>
<gene>
    <name evidence="10" type="primary">KIFC2</name>
</gene>
<dbReference type="GO" id="GO:0005524">
    <property type="term" value="F:ATP binding"/>
    <property type="evidence" value="ECO:0007669"/>
    <property type="project" value="UniProtKB-UniRule"/>
</dbReference>
<evidence type="ECO:0000256" key="5">
    <source>
        <dbReference type="PROSITE-ProRule" id="PRU00283"/>
    </source>
</evidence>
<dbReference type="GO" id="GO:0003777">
    <property type="term" value="F:microtubule motor activity"/>
    <property type="evidence" value="ECO:0007669"/>
    <property type="project" value="InterPro"/>
</dbReference>
<dbReference type="SUPFAM" id="SSF52540">
    <property type="entry name" value="P-loop containing nucleoside triphosphate hydrolases"/>
    <property type="match status" value="1"/>
</dbReference>
<dbReference type="InterPro" id="IPR001752">
    <property type="entry name" value="Kinesin_motor_dom"/>
</dbReference>
<evidence type="ECO:0000256" key="2">
    <source>
        <dbReference type="ARBA" id="ARBA00022741"/>
    </source>
</evidence>
<protein>
    <recommendedName>
        <fullName evidence="6">Kinesin-like protein</fullName>
    </recommendedName>
</protein>